<keyword evidence="9" id="KW-1185">Reference proteome</keyword>
<evidence type="ECO:0000313" key="8">
    <source>
        <dbReference type="EMBL" id="MCS0636853.1"/>
    </source>
</evidence>
<evidence type="ECO:0000256" key="2">
    <source>
        <dbReference type="ARBA" id="ARBA00012438"/>
    </source>
</evidence>
<dbReference type="SUPFAM" id="SSF55874">
    <property type="entry name" value="ATPase domain of HSP90 chaperone/DNA topoisomerase II/histidine kinase"/>
    <property type="match status" value="1"/>
</dbReference>
<dbReference type="RefSeq" id="WP_258788118.1">
    <property type="nucleotide sequence ID" value="NZ_JANUGQ010000011.1"/>
</dbReference>
<dbReference type="Pfam" id="PF02518">
    <property type="entry name" value="HATPase_c"/>
    <property type="match status" value="1"/>
</dbReference>
<evidence type="ECO:0000256" key="3">
    <source>
        <dbReference type="ARBA" id="ARBA00022553"/>
    </source>
</evidence>
<dbReference type="EC" id="2.7.13.3" evidence="2"/>
<comment type="catalytic activity">
    <reaction evidence="1">
        <text>ATP + protein L-histidine = ADP + protein N-phospho-L-histidine.</text>
        <dbReference type="EC" id="2.7.13.3"/>
    </reaction>
</comment>
<comment type="caution">
    <text evidence="8">The sequence shown here is derived from an EMBL/GenBank/DDBJ whole genome shotgun (WGS) entry which is preliminary data.</text>
</comment>
<dbReference type="Gene3D" id="3.30.565.10">
    <property type="entry name" value="Histidine kinase-like ATPase, C-terminal domain"/>
    <property type="match status" value="1"/>
</dbReference>
<feature type="domain" description="Histidine kinase/HSP90-like ATPase" evidence="7">
    <location>
        <begin position="190"/>
        <end position="296"/>
    </location>
</feature>
<reference evidence="8" key="1">
    <citation type="submission" date="2022-08" db="EMBL/GenBank/DDBJ databases">
        <authorList>
            <person name="Somphong A."/>
            <person name="Phongsopitanun W."/>
        </authorList>
    </citation>
    <scope>NUCLEOTIDE SEQUENCE</scope>
    <source>
        <strain evidence="8">LP05-1</strain>
    </source>
</reference>
<keyword evidence="5" id="KW-0418">Kinase</keyword>
<keyword evidence="8" id="KW-0067">ATP-binding</keyword>
<dbReference type="PANTHER" id="PTHR45436">
    <property type="entry name" value="SENSOR HISTIDINE KINASE YKOH"/>
    <property type="match status" value="1"/>
</dbReference>
<evidence type="ECO:0000256" key="5">
    <source>
        <dbReference type="ARBA" id="ARBA00022777"/>
    </source>
</evidence>
<evidence type="ECO:0000259" key="7">
    <source>
        <dbReference type="Pfam" id="PF02518"/>
    </source>
</evidence>
<name>A0ABT2CHH2_9ACTN</name>
<dbReference type="Proteomes" id="UP001431313">
    <property type="component" value="Unassembled WGS sequence"/>
</dbReference>
<dbReference type="InterPro" id="IPR003594">
    <property type="entry name" value="HATPase_dom"/>
</dbReference>
<keyword evidence="8" id="KW-0547">Nucleotide-binding</keyword>
<dbReference type="EMBL" id="JANUGQ010000011">
    <property type="protein sequence ID" value="MCS0636853.1"/>
    <property type="molecule type" value="Genomic_DNA"/>
</dbReference>
<evidence type="ECO:0000256" key="4">
    <source>
        <dbReference type="ARBA" id="ARBA00022679"/>
    </source>
</evidence>
<evidence type="ECO:0000256" key="6">
    <source>
        <dbReference type="SAM" id="MobiDB-lite"/>
    </source>
</evidence>
<feature type="compositionally biased region" description="Polar residues" evidence="6">
    <location>
        <begin position="387"/>
        <end position="399"/>
    </location>
</feature>
<organism evidence="8 9">
    <name type="scientific">Streptomyces pyxinae</name>
    <dbReference type="NCBI Taxonomy" id="2970734"/>
    <lineage>
        <taxon>Bacteria</taxon>
        <taxon>Bacillati</taxon>
        <taxon>Actinomycetota</taxon>
        <taxon>Actinomycetes</taxon>
        <taxon>Kitasatosporales</taxon>
        <taxon>Streptomycetaceae</taxon>
        <taxon>Streptomyces</taxon>
    </lineage>
</organism>
<protein>
    <recommendedName>
        <fullName evidence="2">histidine kinase</fullName>
        <ecNumber evidence="2">2.7.13.3</ecNumber>
    </recommendedName>
</protein>
<dbReference type="InterPro" id="IPR050428">
    <property type="entry name" value="TCS_sensor_his_kinase"/>
</dbReference>
<keyword evidence="3" id="KW-0597">Phosphoprotein</keyword>
<dbReference type="PANTHER" id="PTHR45436:SF5">
    <property type="entry name" value="SENSOR HISTIDINE KINASE TRCS"/>
    <property type="match status" value="1"/>
</dbReference>
<proteinExistence type="predicted"/>
<feature type="region of interest" description="Disordered" evidence="6">
    <location>
        <begin position="303"/>
        <end position="399"/>
    </location>
</feature>
<evidence type="ECO:0000313" key="9">
    <source>
        <dbReference type="Proteomes" id="UP001431313"/>
    </source>
</evidence>
<dbReference type="InterPro" id="IPR036890">
    <property type="entry name" value="HATPase_C_sf"/>
</dbReference>
<dbReference type="GO" id="GO:0005524">
    <property type="term" value="F:ATP binding"/>
    <property type="evidence" value="ECO:0007669"/>
    <property type="project" value="UniProtKB-KW"/>
</dbReference>
<sequence>MTSLLQDPLLWILLVVLLAAVLAVSRARRTNVALRRKNSALTGEQENAQFEAGRLRNQLSSLSTEHAAELEDVRADAEAATKAVLKSAMGTLQSLAEEQQVLLDALLKKYGDQTGVLGDLMLIDHTGSQFSRRTKGISVLCGGWLGRRETDASVFDVARSAQGRIRDYDRVSVHSQAGVALVSKAVEPVAVVLAELLDNATKYSAPGTPVEVNIQAVPSGVCLIVDDAGVGMSQETKDRAAALLATDTAVGITGLGDPPRFGFAVAGMLAARYGFSVSVDSVSPYGGVRAVLRVPENLLTTQAPQPVPVAEETPVDGTEQQPLAPAGPGPAFVIGTTAGGLPKRRRRPGPVSVVPEPVPDAAQPEPESRSQVTALRIGAFARGTQLGRDTNSTEGPQDQ</sequence>
<gene>
    <name evidence="8" type="ORF">NX801_14530</name>
</gene>
<accession>A0ABT2CHH2</accession>
<keyword evidence="4" id="KW-0808">Transferase</keyword>
<evidence type="ECO:0000256" key="1">
    <source>
        <dbReference type="ARBA" id="ARBA00000085"/>
    </source>
</evidence>